<dbReference type="PIRSF" id="PIRSF000138">
    <property type="entry name" value="Al-hdrx_acd_dh"/>
    <property type="match status" value="1"/>
</dbReference>
<accession>A0ABT9XEU5</accession>
<dbReference type="InterPro" id="IPR000262">
    <property type="entry name" value="FMN-dep_DH"/>
</dbReference>
<dbReference type="PROSITE" id="PS00557">
    <property type="entry name" value="FMN_HYDROXY_ACID_DH_1"/>
    <property type="match status" value="1"/>
</dbReference>
<dbReference type="InterPro" id="IPR012133">
    <property type="entry name" value="Alpha-hydoxy_acid_DH_FMN"/>
</dbReference>
<evidence type="ECO:0000256" key="1">
    <source>
        <dbReference type="ARBA" id="ARBA00001917"/>
    </source>
</evidence>
<keyword evidence="2 7" id="KW-0560">Oxidoreductase</keyword>
<dbReference type="EMBL" id="JAUSTP010000002">
    <property type="protein sequence ID" value="MDQ0188717.1"/>
    <property type="molecule type" value="Genomic_DNA"/>
</dbReference>
<evidence type="ECO:0000256" key="4">
    <source>
        <dbReference type="ARBA" id="ARBA00029513"/>
    </source>
</evidence>
<dbReference type="PANTHER" id="PTHR10578:SF143">
    <property type="entry name" value="FMN-DEPENDENT ALPHA-HYDROXY ACID DEHYDROGENASE PB1A11.03"/>
    <property type="match status" value="1"/>
</dbReference>
<gene>
    <name evidence="7" type="ORF">J2S03_000529</name>
</gene>
<dbReference type="PROSITE" id="PS51349">
    <property type="entry name" value="FMN_HYDROXY_ACID_DH_2"/>
    <property type="match status" value="1"/>
</dbReference>
<dbReference type="RefSeq" id="WP_274455299.1">
    <property type="nucleotide sequence ID" value="NZ_CP067097.1"/>
</dbReference>
<dbReference type="Gene3D" id="3.20.20.70">
    <property type="entry name" value="Aldolase class I"/>
    <property type="match status" value="1"/>
</dbReference>
<comment type="cofactor">
    <cofactor evidence="1">
        <name>FMN</name>
        <dbReference type="ChEBI" id="CHEBI:58210"/>
    </cofactor>
</comment>
<comment type="catalytic activity">
    <reaction evidence="5">
        <text>(S)-lactate + O2 = pyruvate + H2O2</text>
        <dbReference type="Rhea" id="RHEA:55868"/>
        <dbReference type="ChEBI" id="CHEBI:15361"/>
        <dbReference type="ChEBI" id="CHEBI:15379"/>
        <dbReference type="ChEBI" id="CHEBI:16240"/>
        <dbReference type="ChEBI" id="CHEBI:16651"/>
    </reaction>
    <physiologicalReaction direction="left-to-right" evidence="5">
        <dbReference type="Rhea" id="RHEA:55869"/>
    </physiologicalReaction>
</comment>
<protein>
    <recommendedName>
        <fullName evidence="4">L-lactate oxidase</fullName>
    </recommendedName>
</protein>
<evidence type="ECO:0000256" key="3">
    <source>
        <dbReference type="ARBA" id="ARBA00024042"/>
    </source>
</evidence>
<name>A0ABT9XEU5_9BACL</name>
<keyword evidence="8" id="KW-1185">Reference proteome</keyword>
<evidence type="ECO:0000313" key="7">
    <source>
        <dbReference type="EMBL" id="MDQ0188717.1"/>
    </source>
</evidence>
<dbReference type="InterPro" id="IPR013785">
    <property type="entry name" value="Aldolase_TIM"/>
</dbReference>
<evidence type="ECO:0000313" key="8">
    <source>
        <dbReference type="Proteomes" id="UP001232973"/>
    </source>
</evidence>
<comment type="caution">
    <text evidence="7">The sequence shown here is derived from an EMBL/GenBank/DDBJ whole genome shotgun (WGS) entry which is preliminary data.</text>
</comment>
<dbReference type="InterPro" id="IPR037396">
    <property type="entry name" value="FMN_HAD"/>
</dbReference>
<evidence type="ECO:0000256" key="2">
    <source>
        <dbReference type="ARBA" id="ARBA00023002"/>
    </source>
</evidence>
<evidence type="ECO:0000259" key="6">
    <source>
        <dbReference type="PROSITE" id="PS51349"/>
    </source>
</evidence>
<sequence length="389" mass="42951">MTRHGFETQLKMYVQSLSGKSQWDWPVSIDDWRAQAREKLADGPWGYVEGGAGAEQTMRNNRAAFDRWQIRPRMLRNVDDRDLTIELFGKTYPTPFLLAPIGVQSIIHPDAESASAKAAAAQRIPFITSTVSSVDLETLARETEGAERWFQLYPGRDPDVVSSFIRRAETVGYAAIVVTVDTTMLGWRERDLSNLYLPFLFGEGIANFLTDPAFCARLQQPPADNQFAAVQEFLSIYVNPAFTWDDLAKIRRQTKLPLLVKGLTHVEDVQLAMRLGADGVVLSNHGGRQVDGAVASLDALVDVRREIGPDYPVLLDSGIRHAADVFKAMALGANAVLIGRPYAYALAVGGQAGVQELLGQWTAELDLQLALSGYNSIRDIDASCVKRLQ</sequence>
<reference evidence="7 8" key="1">
    <citation type="submission" date="2023-07" db="EMBL/GenBank/DDBJ databases">
        <title>Genomic Encyclopedia of Type Strains, Phase IV (KMG-IV): sequencing the most valuable type-strain genomes for metagenomic binning, comparative biology and taxonomic classification.</title>
        <authorList>
            <person name="Goeker M."/>
        </authorList>
    </citation>
    <scope>NUCLEOTIDE SEQUENCE [LARGE SCALE GENOMIC DNA]</scope>
    <source>
        <strain evidence="7 8">DSM 4006</strain>
    </source>
</reference>
<dbReference type="PANTHER" id="PTHR10578">
    <property type="entry name" value="S -2-HYDROXY-ACID OXIDASE-RELATED"/>
    <property type="match status" value="1"/>
</dbReference>
<evidence type="ECO:0000256" key="5">
    <source>
        <dbReference type="ARBA" id="ARBA00048754"/>
    </source>
</evidence>
<dbReference type="SUPFAM" id="SSF51395">
    <property type="entry name" value="FMN-linked oxidoreductases"/>
    <property type="match status" value="1"/>
</dbReference>
<feature type="domain" description="FMN hydroxy acid dehydrogenase" evidence="6">
    <location>
        <begin position="21"/>
        <end position="389"/>
    </location>
</feature>
<dbReference type="GO" id="GO:0050040">
    <property type="term" value="F:lactate 2-monooxygenase activity"/>
    <property type="evidence" value="ECO:0007669"/>
    <property type="project" value="UniProtKB-EC"/>
</dbReference>
<organism evidence="7 8">
    <name type="scientific">Alicyclobacillus cycloheptanicus</name>
    <dbReference type="NCBI Taxonomy" id="1457"/>
    <lineage>
        <taxon>Bacteria</taxon>
        <taxon>Bacillati</taxon>
        <taxon>Bacillota</taxon>
        <taxon>Bacilli</taxon>
        <taxon>Bacillales</taxon>
        <taxon>Alicyclobacillaceae</taxon>
        <taxon>Alicyclobacillus</taxon>
    </lineage>
</organism>
<dbReference type="InterPro" id="IPR008259">
    <property type="entry name" value="FMN_hydac_DH_AS"/>
</dbReference>
<dbReference type="Proteomes" id="UP001232973">
    <property type="component" value="Unassembled WGS sequence"/>
</dbReference>
<comment type="similarity">
    <text evidence="3">Belongs to the FMN-dependent alpha-hydroxy acid dehydrogenase family.</text>
</comment>
<dbReference type="Pfam" id="PF01070">
    <property type="entry name" value="FMN_dh"/>
    <property type="match status" value="1"/>
</dbReference>
<proteinExistence type="inferred from homology"/>